<organism evidence="8 9">
    <name type="scientific">Maudiozyma exigua</name>
    <name type="common">Yeast</name>
    <name type="synonym">Kazachstania exigua</name>
    <dbReference type="NCBI Taxonomy" id="34358"/>
    <lineage>
        <taxon>Eukaryota</taxon>
        <taxon>Fungi</taxon>
        <taxon>Dikarya</taxon>
        <taxon>Ascomycota</taxon>
        <taxon>Saccharomycotina</taxon>
        <taxon>Saccharomycetes</taxon>
        <taxon>Saccharomycetales</taxon>
        <taxon>Saccharomycetaceae</taxon>
        <taxon>Maudiozyma</taxon>
    </lineage>
</organism>
<dbReference type="Pfam" id="PF02985">
    <property type="entry name" value="HEAT"/>
    <property type="match status" value="1"/>
</dbReference>
<gene>
    <name evidence="8" type="ORF">C6P45_001556</name>
</gene>
<dbReference type="GO" id="GO:0005737">
    <property type="term" value="C:cytoplasm"/>
    <property type="evidence" value="ECO:0007669"/>
    <property type="project" value="UniProtKB-SubCell"/>
</dbReference>
<dbReference type="OrthoDB" id="951172at2759"/>
<evidence type="ECO:0008006" key="10">
    <source>
        <dbReference type="Google" id="ProtNLM"/>
    </source>
</evidence>
<feature type="repeat" description="HEAT" evidence="6">
    <location>
        <begin position="469"/>
        <end position="505"/>
    </location>
</feature>
<dbReference type="InterPro" id="IPR021133">
    <property type="entry name" value="HEAT_type_2"/>
</dbReference>
<evidence type="ECO:0000256" key="2">
    <source>
        <dbReference type="ARBA" id="ARBA00022448"/>
    </source>
</evidence>
<keyword evidence="5" id="KW-0653">Protein transport</keyword>
<keyword evidence="2" id="KW-0813">Transport</keyword>
<dbReference type="InterPro" id="IPR040122">
    <property type="entry name" value="Importin_beta"/>
</dbReference>
<keyword evidence="9" id="KW-1185">Reference proteome</keyword>
<feature type="region of interest" description="Disordered" evidence="7">
    <location>
        <begin position="374"/>
        <end position="399"/>
    </location>
</feature>
<keyword evidence="4" id="KW-0677">Repeat</keyword>
<dbReference type="InterPro" id="IPR000357">
    <property type="entry name" value="HEAT"/>
</dbReference>
<dbReference type="InterPro" id="IPR011989">
    <property type="entry name" value="ARM-like"/>
</dbReference>
<comment type="subcellular location">
    <subcellularLocation>
        <location evidence="1">Cytoplasm</location>
    </subcellularLocation>
</comment>
<dbReference type="InterPro" id="IPR016024">
    <property type="entry name" value="ARM-type_fold"/>
</dbReference>
<evidence type="ECO:0000256" key="7">
    <source>
        <dbReference type="SAM" id="MobiDB-lite"/>
    </source>
</evidence>
<protein>
    <recommendedName>
        <fullName evidence="10">Importin N-terminal domain-containing protein</fullName>
    </recommendedName>
</protein>
<reference evidence="8 9" key="1">
    <citation type="submission" date="2020-11" db="EMBL/GenBank/DDBJ databases">
        <title>Kefir isolates.</title>
        <authorList>
            <person name="Marcisauskas S."/>
            <person name="Kim Y."/>
            <person name="Blasche S."/>
        </authorList>
    </citation>
    <scope>NUCLEOTIDE SEQUENCE [LARGE SCALE GENOMIC DNA]</scope>
    <source>
        <strain evidence="8 9">OG2</strain>
    </source>
</reference>
<dbReference type="Pfam" id="PF13513">
    <property type="entry name" value="HEAT_EZ"/>
    <property type="match status" value="1"/>
</dbReference>
<dbReference type="Gene3D" id="1.25.10.10">
    <property type="entry name" value="Leucine-rich Repeat Variant"/>
    <property type="match status" value="1"/>
</dbReference>
<keyword evidence="3" id="KW-0963">Cytoplasm</keyword>
<evidence type="ECO:0000256" key="4">
    <source>
        <dbReference type="ARBA" id="ARBA00022737"/>
    </source>
</evidence>
<name>A0A9P7B5F2_MAUEX</name>
<evidence type="ECO:0000256" key="3">
    <source>
        <dbReference type="ARBA" id="ARBA00022490"/>
    </source>
</evidence>
<sequence length="921" mass="103161">MSAQNWVADSGALVELATLLGNCMSADHDTRTNAMDSLKVFETQPEFFNSLCYILIEGQVDATLSQSFSQADLGNCRATAGMLLKNSLMDPSAIATRNIDYVKSNIVKGLQNNNGSNNALVGNVTGIVVTALFSSYYRQHRDDPTGWNMLMQLLELTSSGSLDAVKALSKIVEDNATFFQLDWNTGDNNQMVHPIETLVNQFLIMMDATELSFQIRAEVIKCINFIIKLQSQYFIVKIDTFLQKLFQIAQSESNDPIVTQICVSFTMLLDTRPDKLLDHLAGIVQFMLHVIGTTKNEPVAVEACEFLHTFVQGAYIPKHILQPFVGELVPMLLTKMVYDQDSIAIFEANNDADATVEDKDEDIKPMAPRIVKKNKNVNENTVDDDDEDEDGDNDDDGEVDAGWTLRKCSAATLDSMTNVLPRDVIEIAFPFLRQHLTSEQWYVREATVLALGAMAEGGIKYFADQLPALIPFLVEQLKDPWAPVRKIVCWTLSRFSPWILQDHTEFLIPVLEPIVRTLLDNKKEVQEAAISSVAVFIENCDPELIETLLYNDLLTSFDKCFQLYKKKNLIILYDAVGRFAEKIELDDKGMQIILPHLISKWSALPDTDKELWPLLECLSCVASSLGDRFAPMAPEVYSRAYRILAHCVEAEAQSQKNPSIVVPEKDFTITSLDLIDGIVQALGDMSQPLLIPGNTDTSILRVMLECLQDPVHEVRQSVFALLGDIVTYFDPQLLSGYLSQFLKFIGIEAMHNDDIEGIPSVINAIWALGIISERIDLAQYIIDLSAILLDLFTTTLQDVDLSIMENIAITIGRMGLTHPEVFVNGKFANDTVWTRWCNLVNPIDSIEEKSSAYLGFLKILAMTQVAQPSDVTIEKMIQGLAHNVDTSVFQQEIMDFLVSHQEQISRISFGNHEMHFLQSFT</sequence>
<proteinExistence type="predicted"/>
<comment type="caution">
    <text evidence="8">The sequence shown here is derived from an EMBL/GenBank/DDBJ whole genome shotgun (WGS) entry which is preliminary data.</text>
</comment>
<dbReference type="Proteomes" id="UP000750334">
    <property type="component" value="Unassembled WGS sequence"/>
</dbReference>
<dbReference type="SUPFAM" id="SSF48371">
    <property type="entry name" value="ARM repeat"/>
    <property type="match status" value="1"/>
</dbReference>
<evidence type="ECO:0000313" key="9">
    <source>
        <dbReference type="Proteomes" id="UP000750334"/>
    </source>
</evidence>
<evidence type="ECO:0000256" key="6">
    <source>
        <dbReference type="PROSITE-ProRule" id="PRU00103"/>
    </source>
</evidence>
<evidence type="ECO:0000256" key="1">
    <source>
        <dbReference type="ARBA" id="ARBA00004496"/>
    </source>
</evidence>
<evidence type="ECO:0000313" key="8">
    <source>
        <dbReference type="EMBL" id="KAG0660603.1"/>
    </source>
</evidence>
<dbReference type="GO" id="GO:0005634">
    <property type="term" value="C:nucleus"/>
    <property type="evidence" value="ECO:0007669"/>
    <property type="project" value="UniProtKB-SubCell"/>
</dbReference>
<evidence type="ECO:0000256" key="5">
    <source>
        <dbReference type="ARBA" id="ARBA00022927"/>
    </source>
</evidence>
<dbReference type="PROSITE" id="PS50077">
    <property type="entry name" value="HEAT_REPEAT"/>
    <property type="match status" value="1"/>
</dbReference>
<accession>A0A9P7B5F2</accession>
<feature type="compositionally biased region" description="Acidic residues" evidence="7">
    <location>
        <begin position="381"/>
        <end position="399"/>
    </location>
</feature>
<dbReference type="PANTHER" id="PTHR10527">
    <property type="entry name" value="IMPORTIN BETA"/>
    <property type="match status" value="1"/>
</dbReference>
<dbReference type="AlphaFoldDB" id="A0A9P7B5F2"/>
<dbReference type="EMBL" id="PUHR01000173">
    <property type="protein sequence ID" value="KAG0660603.1"/>
    <property type="molecule type" value="Genomic_DNA"/>
</dbReference>
<dbReference type="GO" id="GO:0006606">
    <property type="term" value="P:protein import into nucleus"/>
    <property type="evidence" value="ECO:0007669"/>
    <property type="project" value="InterPro"/>
</dbReference>